<comment type="function">
    <text evidence="9">Esterase involved in the hydrolysis of xylan, a major structural heterogeneous polysaccharide found in plant biomass representing the second most abundant polysaccharide in the biosphere, after cellulose.</text>
</comment>
<name>A0AAN9UQ66_9PEZI</name>
<evidence type="ECO:0000256" key="1">
    <source>
        <dbReference type="ARBA" id="ARBA00004613"/>
    </source>
</evidence>
<evidence type="ECO:0000313" key="10">
    <source>
        <dbReference type="EMBL" id="KAK7752925.1"/>
    </source>
</evidence>
<dbReference type="PANTHER" id="PTHR43037:SF3">
    <property type="entry name" value="FERULOYL ESTERASE B"/>
    <property type="match status" value="1"/>
</dbReference>
<dbReference type="EMBL" id="JAKJXP020000033">
    <property type="protein sequence ID" value="KAK7752925.1"/>
    <property type="molecule type" value="Genomic_DNA"/>
</dbReference>
<evidence type="ECO:0000256" key="9">
    <source>
        <dbReference type="RuleBase" id="RU367147"/>
    </source>
</evidence>
<keyword evidence="2 9" id="KW-0719">Serine esterase</keyword>
<protein>
    <recommendedName>
        <fullName evidence="9">Carboxylic ester hydrolase</fullName>
        <ecNumber evidence="9">3.1.1.-</ecNumber>
    </recommendedName>
</protein>
<keyword evidence="8 9" id="KW-0624">Polysaccharide degradation</keyword>
<evidence type="ECO:0000256" key="4">
    <source>
        <dbReference type="ARBA" id="ARBA00022729"/>
    </source>
</evidence>
<dbReference type="Proteomes" id="UP001320420">
    <property type="component" value="Unassembled WGS sequence"/>
</dbReference>
<proteinExistence type="inferred from homology"/>
<evidence type="ECO:0000256" key="2">
    <source>
        <dbReference type="ARBA" id="ARBA00022487"/>
    </source>
</evidence>
<sequence>MLSTTLLAGLMAAATAPFALGAQLTQVPNYNNDATSQAQMWVYVPDNVVENPPLVVVLHSCQSSAQAYFQNAAIPWKQGSDGKGYVTVWPSSPNSGTCWDVSSTASLTRDGGGDSTAIGNMIAFALTEYGADPARVYVTGGSSGAMMANVLAATYPDRIAAVSAYSGVAAGCFRGAGVAQWNNSCSGGQSVASAEAWGAEARAMYPDYAADGPRPRMQIWHGGADTTIAPQNYQEEIKQWTDVFGVDADAPTAETQNYPQAGYVTSDYGENVQGIFAQSVGHSVPSNLTASELWFGL</sequence>
<evidence type="ECO:0000256" key="8">
    <source>
        <dbReference type="ARBA" id="ARBA00023326"/>
    </source>
</evidence>
<dbReference type="GO" id="GO:0045493">
    <property type="term" value="P:xylan catabolic process"/>
    <property type="evidence" value="ECO:0007669"/>
    <property type="project" value="UniProtKB-UniRule"/>
</dbReference>
<comment type="similarity">
    <text evidence="9">Belongs to the carbohydrate esterase 1 (CE1) family.</text>
</comment>
<gene>
    <name evidence="10" type="ORF">SLS62_005084</name>
</gene>
<dbReference type="GO" id="GO:0052689">
    <property type="term" value="F:carboxylic ester hydrolase activity"/>
    <property type="evidence" value="ECO:0007669"/>
    <property type="project" value="UniProtKB-KW"/>
</dbReference>
<dbReference type="NCBIfam" id="TIGR01840">
    <property type="entry name" value="esterase_phb"/>
    <property type="match status" value="1"/>
</dbReference>
<evidence type="ECO:0000256" key="3">
    <source>
        <dbReference type="ARBA" id="ARBA00022525"/>
    </source>
</evidence>
<dbReference type="InterPro" id="IPR029058">
    <property type="entry name" value="AB_hydrolase_fold"/>
</dbReference>
<dbReference type="Pfam" id="PF10503">
    <property type="entry name" value="Esterase_PHB"/>
    <property type="match status" value="1"/>
</dbReference>
<keyword evidence="4 9" id="KW-0732">Signal</keyword>
<reference evidence="10 11" key="1">
    <citation type="submission" date="2024-02" db="EMBL/GenBank/DDBJ databases">
        <title>De novo assembly and annotation of 12 fungi associated with fruit tree decline syndrome in Ontario, Canada.</title>
        <authorList>
            <person name="Sulman M."/>
            <person name="Ellouze W."/>
            <person name="Ilyukhin E."/>
        </authorList>
    </citation>
    <scope>NUCLEOTIDE SEQUENCE [LARGE SCALE GENOMIC DNA]</scope>
    <source>
        <strain evidence="10 11">M11/M66-122</strain>
    </source>
</reference>
<dbReference type="EC" id="3.1.1.-" evidence="9"/>
<organism evidence="10 11">
    <name type="scientific">Diatrype stigma</name>
    <dbReference type="NCBI Taxonomy" id="117547"/>
    <lineage>
        <taxon>Eukaryota</taxon>
        <taxon>Fungi</taxon>
        <taxon>Dikarya</taxon>
        <taxon>Ascomycota</taxon>
        <taxon>Pezizomycotina</taxon>
        <taxon>Sordariomycetes</taxon>
        <taxon>Xylariomycetidae</taxon>
        <taxon>Xylariales</taxon>
        <taxon>Diatrypaceae</taxon>
        <taxon>Diatrype</taxon>
    </lineage>
</organism>
<feature type="chain" id="PRO_5042671207" description="Carboxylic ester hydrolase" evidence="9">
    <location>
        <begin position="22"/>
        <end position="297"/>
    </location>
</feature>
<dbReference type="InterPro" id="IPR010126">
    <property type="entry name" value="Esterase_phb"/>
</dbReference>
<comment type="subcellular location">
    <subcellularLocation>
        <location evidence="1 9">Secreted</location>
    </subcellularLocation>
</comment>
<keyword evidence="5 9" id="KW-0378">Hydrolase</keyword>
<dbReference type="AlphaFoldDB" id="A0AAN9UQ66"/>
<keyword evidence="6" id="KW-0325">Glycoprotein</keyword>
<comment type="caution">
    <text evidence="10">The sequence shown here is derived from an EMBL/GenBank/DDBJ whole genome shotgun (WGS) entry which is preliminary data.</text>
</comment>
<evidence type="ECO:0000256" key="7">
    <source>
        <dbReference type="ARBA" id="ARBA00023277"/>
    </source>
</evidence>
<dbReference type="Gene3D" id="3.40.50.1820">
    <property type="entry name" value="alpha/beta hydrolase"/>
    <property type="match status" value="1"/>
</dbReference>
<dbReference type="SUPFAM" id="SSF53474">
    <property type="entry name" value="alpha/beta-Hydrolases"/>
    <property type="match status" value="1"/>
</dbReference>
<keyword evidence="11" id="KW-1185">Reference proteome</keyword>
<keyword evidence="3 9" id="KW-0964">Secreted</keyword>
<dbReference type="PANTHER" id="PTHR43037">
    <property type="entry name" value="UNNAMED PRODUCT-RELATED"/>
    <property type="match status" value="1"/>
</dbReference>
<feature type="signal peptide" evidence="9">
    <location>
        <begin position="1"/>
        <end position="21"/>
    </location>
</feature>
<accession>A0AAN9UQ66</accession>
<evidence type="ECO:0000256" key="6">
    <source>
        <dbReference type="ARBA" id="ARBA00023180"/>
    </source>
</evidence>
<dbReference type="InterPro" id="IPR050955">
    <property type="entry name" value="Plant_Biomass_Hydrol_Est"/>
</dbReference>
<keyword evidence="7 9" id="KW-0119">Carbohydrate metabolism</keyword>
<dbReference type="GO" id="GO:0005576">
    <property type="term" value="C:extracellular region"/>
    <property type="evidence" value="ECO:0007669"/>
    <property type="project" value="UniProtKB-SubCell"/>
</dbReference>
<evidence type="ECO:0000256" key="5">
    <source>
        <dbReference type="ARBA" id="ARBA00022801"/>
    </source>
</evidence>
<evidence type="ECO:0000313" key="11">
    <source>
        <dbReference type="Proteomes" id="UP001320420"/>
    </source>
</evidence>